<dbReference type="InterPro" id="IPR012495">
    <property type="entry name" value="TadE-like_dom"/>
</dbReference>
<evidence type="ECO:0000259" key="2">
    <source>
        <dbReference type="Pfam" id="PF07811"/>
    </source>
</evidence>
<gene>
    <name evidence="3" type="ORF">HBH26_10620</name>
</gene>
<keyword evidence="1" id="KW-0812">Transmembrane</keyword>
<evidence type="ECO:0000313" key="3">
    <source>
        <dbReference type="EMBL" id="NJR79042.1"/>
    </source>
</evidence>
<sequence length="215" mass="23719">MIALTRRSARRLARDRGGIAMIEFALVFPLFLLFMLGAVELTNFITVKLRVSQLALQIADNAARIGAGSPLAAKQISEADINDLFTGAQLASTQLDLLKNGRVILSDLEPQANPNTAGRYKIVWQRCFGTRTAYASSYGRQGDQNLTGIGPTGRQATAQDDNATMFVEVRYRYAPIISTSWTPVFDLREIASMAVRDRRDLTRVYNNERVAAATC</sequence>
<keyword evidence="1" id="KW-1133">Transmembrane helix</keyword>
<keyword evidence="1" id="KW-0472">Membrane</keyword>
<feature type="domain" description="TadE-like" evidence="2">
    <location>
        <begin position="18"/>
        <end position="59"/>
    </location>
</feature>
<organism evidence="3 4">
    <name type="scientific">Sphingomonas corticis</name>
    <dbReference type="NCBI Taxonomy" id="2722791"/>
    <lineage>
        <taxon>Bacteria</taxon>
        <taxon>Pseudomonadati</taxon>
        <taxon>Pseudomonadota</taxon>
        <taxon>Alphaproteobacteria</taxon>
        <taxon>Sphingomonadales</taxon>
        <taxon>Sphingomonadaceae</taxon>
        <taxon>Sphingomonas</taxon>
    </lineage>
</organism>
<evidence type="ECO:0000256" key="1">
    <source>
        <dbReference type="SAM" id="Phobius"/>
    </source>
</evidence>
<dbReference type="Proteomes" id="UP000732399">
    <property type="component" value="Unassembled WGS sequence"/>
</dbReference>
<accession>A0ABX1CRN7</accession>
<name>A0ABX1CRN7_9SPHN</name>
<protein>
    <submittedName>
        <fullName evidence="3">Pilus assembly protein</fullName>
    </submittedName>
</protein>
<proteinExistence type="predicted"/>
<dbReference type="EMBL" id="JAAVJH010000005">
    <property type="protein sequence ID" value="NJR79042.1"/>
    <property type="molecule type" value="Genomic_DNA"/>
</dbReference>
<feature type="transmembrane region" description="Helical" evidence="1">
    <location>
        <begin position="20"/>
        <end position="39"/>
    </location>
</feature>
<evidence type="ECO:0000313" key="4">
    <source>
        <dbReference type="Proteomes" id="UP000732399"/>
    </source>
</evidence>
<dbReference type="RefSeq" id="WP_168134562.1">
    <property type="nucleotide sequence ID" value="NZ_JAAVJH010000005.1"/>
</dbReference>
<comment type="caution">
    <text evidence="3">The sequence shown here is derived from an EMBL/GenBank/DDBJ whole genome shotgun (WGS) entry which is preliminary data.</text>
</comment>
<keyword evidence="4" id="KW-1185">Reference proteome</keyword>
<reference evidence="3 4" key="1">
    <citation type="submission" date="2020-03" db="EMBL/GenBank/DDBJ databases">
        <authorList>
            <person name="Wang L."/>
            <person name="He N."/>
            <person name="Li Y."/>
            <person name="Fang Y."/>
            <person name="Zhang F."/>
        </authorList>
    </citation>
    <scope>NUCLEOTIDE SEQUENCE [LARGE SCALE GENOMIC DNA]</scope>
    <source>
        <strain evidence="3 4">36D10-4-7</strain>
    </source>
</reference>
<dbReference type="Pfam" id="PF07811">
    <property type="entry name" value="TadE"/>
    <property type="match status" value="1"/>
</dbReference>